<dbReference type="EMBL" id="CAUYUJ010018254">
    <property type="protein sequence ID" value="CAK0881995.1"/>
    <property type="molecule type" value="Genomic_DNA"/>
</dbReference>
<gene>
    <name evidence="2" type="ORF">PCOR1329_LOCUS64655</name>
</gene>
<keyword evidence="3" id="KW-1185">Reference proteome</keyword>
<reference evidence="2" key="1">
    <citation type="submission" date="2023-10" db="EMBL/GenBank/DDBJ databases">
        <authorList>
            <person name="Chen Y."/>
            <person name="Shah S."/>
            <person name="Dougan E. K."/>
            <person name="Thang M."/>
            <person name="Chan C."/>
        </authorList>
    </citation>
    <scope>NUCLEOTIDE SEQUENCE [LARGE SCALE GENOMIC DNA]</scope>
</reference>
<sequence length="127" mass="13712">GTRRPKKGEQDDEEQEEQEQEEQEQEEVEAGAGGRRSRVNPEPVLRTAPGPKGRRVAPRGPKAAVSLRTPLPQGSVPLHVAVVLRRSRPGAGRQAAAAPPGNRWASAQGVWSRVERRAERVCSGLGS</sequence>
<evidence type="ECO:0000256" key="1">
    <source>
        <dbReference type="SAM" id="MobiDB-lite"/>
    </source>
</evidence>
<protein>
    <submittedName>
        <fullName evidence="2">Uncharacterized protein</fullName>
    </submittedName>
</protein>
<name>A0ABN9WAW8_9DINO</name>
<dbReference type="Proteomes" id="UP001189429">
    <property type="component" value="Unassembled WGS sequence"/>
</dbReference>
<evidence type="ECO:0000313" key="3">
    <source>
        <dbReference type="Proteomes" id="UP001189429"/>
    </source>
</evidence>
<feature type="compositionally biased region" description="Acidic residues" evidence="1">
    <location>
        <begin position="10"/>
        <end position="29"/>
    </location>
</feature>
<feature type="region of interest" description="Disordered" evidence="1">
    <location>
        <begin position="89"/>
        <end position="109"/>
    </location>
</feature>
<organism evidence="2 3">
    <name type="scientific">Prorocentrum cordatum</name>
    <dbReference type="NCBI Taxonomy" id="2364126"/>
    <lineage>
        <taxon>Eukaryota</taxon>
        <taxon>Sar</taxon>
        <taxon>Alveolata</taxon>
        <taxon>Dinophyceae</taxon>
        <taxon>Prorocentrales</taxon>
        <taxon>Prorocentraceae</taxon>
        <taxon>Prorocentrum</taxon>
    </lineage>
</organism>
<evidence type="ECO:0000313" key="2">
    <source>
        <dbReference type="EMBL" id="CAK0881995.1"/>
    </source>
</evidence>
<feature type="compositionally biased region" description="Low complexity" evidence="1">
    <location>
        <begin position="89"/>
        <end position="103"/>
    </location>
</feature>
<accession>A0ABN9WAW8</accession>
<comment type="caution">
    <text evidence="2">The sequence shown here is derived from an EMBL/GenBank/DDBJ whole genome shotgun (WGS) entry which is preliminary data.</text>
</comment>
<proteinExistence type="predicted"/>
<feature type="non-terminal residue" evidence="2">
    <location>
        <position position="1"/>
    </location>
</feature>
<feature type="region of interest" description="Disordered" evidence="1">
    <location>
        <begin position="1"/>
        <end position="72"/>
    </location>
</feature>